<feature type="transmembrane region" description="Helical" evidence="8">
    <location>
        <begin position="1117"/>
        <end position="1137"/>
    </location>
</feature>
<keyword evidence="2" id="KW-0813">Transport</keyword>
<keyword evidence="6 8" id="KW-0472">Membrane</keyword>
<feature type="domain" description="TRPM SLOG" evidence="9">
    <location>
        <begin position="135"/>
        <end position="406"/>
    </location>
</feature>
<evidence type="ECO:0000256" key="8">
    <source>
        <dbReference type="SAM" id="Phobius"/>
    </source>
</evidence>
<feature type="transmembrane region" description="Helical" evidence="8">
    <location>
        <begin position="915"/>
        <end position="934"/>
    </location>
</feature>
<feature type="transmembrane region" description="Helical" evidence="8">
    <location>
        <begin position="869"/>
        <end position="889"/>
    </location>
</feature>
<comment type="subcellular location">
    <subcellularLocation>
        <location evidence="1">Membrane</location>
        <topology evidence="1">Multi-pass membrane protein</topology>
    </subcellularLocation>
</comment>
<keyword evidence="11" id="KW-1185">Reference proteome</keyword>
<sequence>MQSVDDRTNKLRRTVRRIIAANHLSALRRRGEDLPLTDVYSGHQPSSKNSYKSNLSHEVLDQRLAKFINEKLLEKRCLAFQRGARLNSNQCFFCQKPSEAHEISQPNDASAAYKYEPAKVFGTLKFAGRYARTASFVRFAFDDNIETKDAPKNAFTLLCDYWRAPKPEVVLSVIGGYQNIRMSKEMQRKIVRESIMNVIDSTNGWLITTGNNSGIAEVIAKAVAERQAIRLKNGDKGQIICIGVAPWGNIEKRDEIERAVCASGERVPKIIYGKTEANSHCGHRARNLSVLKVPQSVLNADHTHFLLVDNGAQREYAEPAAIEFRADLEKELTSNGATVITVLIEGGPTTVEQAFASVARGIPLIVLAGTGKVAKLIATLKYCYDECENKDAFKSKAFDLIKQHFFPTGSQFGETARAWLNQSIWKLEEICKFDKMLLVEANSNSRKEFDIAILQQLVACKKISRLALAVQWNNIDIAREIVEEFDFEIECRHAELMTSIIENKVEFVRLLVECGVDMSQFLTWSTLDTLYEETEPYQGRELKLLCKTGKKKENKTSSVRNTIDSLTLSTVEQMLIQFTNCPPRYCNRSFGLSDEGFDDPFHELMLYAVIFSRKEMAAYFWQQTDRPLLSALIAVWLANCLRKYFQKRFNETMVTSYAEIESFFEETAVGLLDTAQRHCPEWASDLVNSTGAPQWPHVTLIEIAAASGAQLFLGHSVCQSEIFQKWSRGYECDRMKFLLSFFILIPMLFDFFVRFDKENFASRWHTKDPTIYDKDSIMNYGSPIYGRYQTPLSAKGEAALSRLHTESSRMNTIANEEEDLPWYKKVYIFYTSACSKFTLHSVFYLFYLIFYSFVLLYEYKKNKISIWEILLYIWQISLYMEMLKIIHSAKGKDLSSRFWIWFNSGSYGNWNNLDLVHFLIFLPTFILRSLSLQFPATFPIAHLGMIINLIIAYLRLFKIIFIMSYFGPKVIMIYEMTRELLMFSMFFGVFMLAYSVSSHCLIYTDLTFRPGIAWDLFRHGLWEIFGEPNEDRMLGTVEGCANYTGLQWFSTSVAFDCFVRQHAVPILLTVYLFVTSVLLMNMLIAVFTHIFDMINERSIQLWRYQMYFLVNEYDMKFLLPPPLVIFYNFYLAARAIYEKVAKKHNEPKKETTVDSVLMNFERICLSEYLNFMESQKEEDTLEKIVLKLDDMKRSLPSYEHFAKSLARTPAKSMFSARQLAVALADDNSNSDTESGDMDGFVFDYEQDDLGGRVQFV</sequence>
<evidence type="ECO:0000313" key="12">
    <source>
        <dbReference type="WBParaSite" id="PgR050X_g037_t01"/>
    </source>
</evidence>
<keyword evidence="5" id="KW-0406">Ion transport</keyword>
<organism evidence="11 12">
    <name type="scientific">Parascaris univalens</name>
    <name type="common">Nematode worm</name>
    <dbReference type="NCBI Taxonomy" id="6257"/>
    <lineage>
        <taxon>Eukaryota</taxon>
        <taxon>Metazoa</taxon>
        <taxon>Ecdysozoa</taxon>
        <taxon>Nematoda</taxon>
        <taxon>Chromadorea</taxon>
        <taxon>Rhabditida</taxon>
        <taxon>Spirurina</taxon>
        <taxon>Ascaridomorpha</taxon>
        <taxon>Ascaridoidea</taxon>
        <taxon>Ascarididae</taxon>
        <taxon>Parascaris</taxon>
    </lineage>
</organism>
<dbReference type="PANTHER" id="PTHR13800:SF12">
    <property type="entry name" value="TRANSIENT RECEPTOR POTENTIAL CATION CHANNEL SUBFAMILY M MEMBER-LIKE 2"/>
    <property type="match status" value="1"/>
</dbReference>
<feature type="transmembrane region" description="Helical" evidence="8">
    <location>
        <begin position="1070"/>
        <end position="1091"/>
    </location>
</feature>
<keyword evidence="7" id="KW-0407">Ion channel</keyword>
<evidence type="ECO:0000256" key="5">
    <source>
        <dbReference type="ARBA" id="ARBA00023065"/>
    </source>
</evidence>
<evidence type="ECO:0000256" key="2">
    <source>
        <dbReference type="ARBA" id="ARBA00022448"/>
    </source>
</evidence>
<feature type="transmembrane region" description="Helical" evidence="8">
    <location>
        <begin position="980"/>
        <end position="1002"/>
    </location>
</feature>
<dbReference type="Pfam" id="PF18139">
    <property type="entry name" value="LSDAT_euk"/>
    <property type="match status" value="1"/>
</dbReference>
<dbReference type="PANTHER" id="PTHR13800">
    <property type="entry name" value="TRANSIENT RECEPTOR POTENTIAL CATION CHANNEL, SUBFAMILY M, MEMBER 6"/>
    <property type="match status" value="1"/>
</dbReference>
<evidence type="ECO:0000256" key="3">
    <source>
        <dbReference type="ARBA" id="ARBA00022692"/>
    </source>
</evidence>
<feature type="domain" description="TRPM-like" evidence="10">
    <location>
        <begin position="597"/>
        <end position="715"/>
    </location>
</feature>
<name>A0A915BPR7_PARUN</name>
<dbReference type="InterPro" id="IPR041491">
    <property type="entry name" value="TRPM_SLOG"/>
</dbReference>
<evidence type="ECO:0000256" key="6">
    <source>
        <dbReference type="ARBA" id="ARBA00023136"/>
    </source>
</evidence>
<dbReference type="InterPro" id="IPR057366">
    <property type="entry name" value="TRPM-like"/>
</dbReference>
<keyword evidence="3 8" id="KW-0812">Transmembrane</keyword>
<evidence type="ECO:0000256" key="4">
    <source>
        <dbReference type="ARBA" id="ARBA00022989"/>
    </source>
</evidence>
<proteinExistence type="predicted"/>
<feature type="transmembrane region" description="Helical" evidence="8">
    <location>
        <begin position="946"/>
        <end position="968"/>
    </location>
</feature>
<feature type="transmembrane region" description="Helical" evidence="8">
    <location>
        <begin position="837"/>
        <end position="857"/>
    </location>
</feature>
<evidence type="ECO:0000256" key="1">
    <source>
        <dbReference type="ARBA" id="ARBA00004141"/>
    </source>
</evidence>
<dbReference type="Pfam" id="PF25508">
    <property type="entry name" value="TRPM2"/>
    <property type="match status" value="2"/>
</dbReference>
<dbReference type="GO" id="GO:0005886">
    <property type="term" value="C:plasma membrane"/>
    <property type="evidence" value="ECO:0007669"/>
    <property type="project" value="TreeGrafter"/>
</dbReference>
<dbReference type="InterPro" id="IPR050927">
    <property type="entry name" value="TRPM"/>
</dbReference>
<dbReference type="GO" id="GO:0099604">
    <property type="term" value="F:ligand-gated calcium channel activity"/>
    <property type="evidence" value="ECO:0007669"/>
    <property type="project" value="TreeGrafter"/>
</dbReference>
<feature type="domain" description="TRPM-like" evidence="10">
    <location>
        <begin position="493"/>
        <end position="578"/>
    </location>
</feature>
<evidence type="ECO:0000259" key="9">
    <source>
        <dbReference type="Pfam" id="PF18139"/>
    </source>
</evidence>
<evidence type="ECO:0000259" key="10">
    <source>
        <dbReference type="Pfam" id="PF25508"/>
    </source>
</evidence>
<evidence type="ECO:0000256" key="7">
    <source>
        <dbReference type="ARBA" id="ARBA00023303"/>
    </source>
</evidence>
<reference evidence="12" key="1">
    <citation type="submission" date="2022-11" db="UniProtKB">
        <authorList>
            <consortium name="WormBaseParasite"/>
        </authorList>
    </citation>
    <scope>IDENTIFICATION</scope>
</reference>
<accession>A0A915BPR7</accession>
<dbReference type="AlphaFoldDB" id="A0A915BPR7"/>
<evidence type="ECO:0000313" key="11">
    <source>
        <dbReference type="Proteomes" id="UP000887569"/>
    </source>
</evidence>
<dbReference type="WBParaSite" id="PgR050X_g037_t01">
    <property type="protein sequence ID" value="PgR050X_g037_t01"/>
    <property type="gene ID" value="PgR050X_g037"/>
</dbReference>
<protein>
    <submittedName>
        <fullName evidence="12">TRPM SLOG domain-containing protein</fullName>
    </submittedName>
</protein>
<dbReference type="Proteomes" id="UP000887569">
    <property type="component" value="Unplaced"/>
</dbReference>
<keyword evidence="4 8" id="KW-1133">Transmembrane helix</keyword>